<feature type="domain" description="DUF6818" evidence="2">
    <location>
        <begin position="12"/>
        <end position="96"/>
    </location>
</feature>
<protein>
    <recommendedName>
        <fullName evidence="2">DUF6818 domain-containing protein</fullName>
    </recommendedName>
</protein>
<evidence type="ECO:0000256" key="1">
    <source>
        <dbReference type="SAM" id="MobiDB-lite"/>
    </source>
</evidence>
<dbReference type="AlphaFoldDB" id="A0A225WTE4"/>
<evidence type="ECO:0000313" key="3">
    <source>
        <dbReference type="EMBL" id="OWZ20369.1"/>
    </source>
</evidence>
<dbReference type="InterPro" id="IPR049203">
    <property type="entry name" value="DUF6818"/>
</dbReference>
<keyword evidence="4" id="KW-1185">Reference proteome</keyword>
<sequence>MLLCGVVEKIKPLGKDMWDDVTTSYNTSRTKLWVERDSESPRRRFCNLYRKPKPTGWNGATSLRIQSALWAKEFQFSIVSSGGAHTAHDDLDDGDDDGYLDEAVSTATVKNPTHASPAASNENPTQVPPPTSHTEVGEVDHDRQSEE</sequence>
<evidence type="ECO:0000259" key="2">
    <source>
        <dbReference type="Pfam" id="PF20681"/>
    </source>
</evidence>
<dbReference type="PANTHER" id="PTHR34409:SF1">
    <property type="entry name" value="MYB-LIKE DOMAIN-CONTAINING PROTEIN"/>
    <property type="match status" value="1"/>
</dbReference>
<proteinExistence type="predicted"/>
<name>A0A225WTE4_9STRA</name>
<organism evidence="3 4">
    <name type="scientific">Phytophthora megakarya</name>
    <dbReference type="NCBI Taxonomy" id="4795"/>
    <lineage>
        <taxon>Eukaryota</taxon>
        <taxon>Sar</taxon>
        <taxon>Stramenopiles</taxon>
        <taxon>Oomycota</taxon>
        <taxon>Peronosporomycetes</taxon>
        <taxon>Peronosporales</taxon>
        <taxon>Peronosporaceae</taxon>
        <taxon>Phytophthora</taxon>
    </lineage>
</organism>
<feature type="compositionally biased region" description="Acidic residues" evidence="1">
    <location>
        <begin position="90"/>
        <end position="100"/>
    </location>
</feature>
<gene>
    <name evidence="3" type="ORF">PHMEG_0005217</name>
</gene>
<feature type="compositionally biased region" description="Polar residues" evidence="1">
    <location>
        <begin position="105"/>
        <end position="125"/>
    </location>
</feature>
<dbReference type="Proteomes" id="UP000198211">
    <property type="component" value="Unassembled WGS sequence"/>
</dbReference>
<feature type="region of interest" description="Disordered" evidence="1">
    <location>
        <begin position="82"/>
        <end position="147"/>
    </location>
</feature>
<dbReference type="EMBL" id="NBNE01000331">
    <property type="protein sequence ID" value="OWZ20369.1"/>
    <property type="molecule type" value="Genomic_DNA"/>
</dbReference>
<accession>A0A225WTE4</accession>
<dbReference type="PANTHER" id="PTHR34409">
    <property type="entry name" value="SET DOMAIN-CONTAINING PROTEIN"/>
    <property type="match status" value="1"/>
</dbReference>
<dbReference type="Pfam" id="PF20681">
    <property type="entry name" value="DUF6818"/>
    <property type="match status" value="1"/>
</dbReference>
<comment type="caution">
    <text evidence="3">The sequence shown here is derived from an EMBL/GenBank/DDBJ whole genome shotgun (WGS) entry which is preliminary data.</text>
</comment>
<feature type="compositionally biased region" description="Basic and acidic residues" evidence="1">
    <location>
        <begin position="135"/>
        <end position="147"/>
    </location>
</feature>
<evidence type="ECO:0000313" key="4">
    <source>
        <dbReference type="Proteomes" id="UP000198211"/>
    </source>
</evidence>
<reference evidence="4" key="1">
    <citation type="submission" date="2017-03" db="EMBL/GenBank/DDBJ databases">
        <title>Phytopthora megakarya and P. palmivora, two closely related causual agents of cacao black pod achieved similar genome size and gene model numbers by different mechanisms.</title>
        <authorList>
            <person name="Ali S."/>
            <person name="Shao J."/>
            <person name="Larry D.J."/>
            <person name="Kronmiller B."/>
            <person name="Shen D."/>
            <person name="Strem M.D."/>
            <person name="Melnick R.L."/>
            <person name="Guiltinan M.J."/>
            <person name="Tyler B.M."/>
            <person name="Meinhardt L.W."/>
            <person name="Bailey B.A."/>
        </authorList>
    </citation>
    <scope>NUCLEOTIDE SEQUENCE [LARGE SCALE GENOMIC DNA]</scope>
    <source>
        <strain evidence="4">zdho120</strain>
    </source>
</reference>
<dbReference type="OrthoDB" id="99432at2759"/>